<dbReference type="GO" id="GO:1990811">
    <property type="term" value="C:MWP complex"/>
    <property type="evidence" value="ECO:0007669"/>
    <property type="project" value="TreeGrafter"/>
</dbReference>
<name>A0A1A7VD19_PLAKH</name>
<accession>A0A1A7VD19</accession>
<dbReference type="EMBL" id="CWHR02000023">
    <property type="protein sequence ID" value="SBO29082.1"/>
    <property type="molecule type" value="Genomic_DNA"/>
</dbReference>
<dbReference type="OrthoDB" id="308690at2759"/>
<dbReference type="Proteomes" id="UP000182128">
    <property type="component" value="Unassembled WGS sequence"/>
</dbReference>
<dbReference type="GO" id="GO:0005815">
    <property type="term" value="C:microtubule organizing center"/>
    <property type="evidence" value="ECO:0007669"/>
    <property type="project" value="TreeGrafter"/>
</dbReference>
<dbReference type="Gene3D" id="2.130.10.10">
    <property type="entry name" value="YVTN repeat-like/Quinoprotein amine dehydrogenase"/>
    <property type="match status" value="1"/>
</dbReference>
<gene>
    <name evidence="1" type="ORF">PKNA1_C2_0902800</name>
    <name evidence="2" type="ORF">PKNA1_H1_0902800</name>
</gene>
<dbReference type="SUPFAM" id="SSF50978">
    <property type="entry name" value="WD40 repeat-like"/>
    <property type="match status" value="1"/>
</dbReference>
<evidence type="ECO:0000313" key="4">
    <source>
        <dbReference type="Proteomes" id="UP000182142"/>
    </source>
</evidence>
<dbReference type="InterPro" id="IPR015943">
    <property type="entry name" value="WD40/YVTN_repeat-like_dom_sf"/>
</dbReference>
<reference evidence="3 4" key="2">
    <citation type="submission" date="2016-05" db="EMBL/GenBank/DDBJ databases">
        <authorList>
            <person name="Sharaf H."/>
        </authorList>
    </citation>
    <scope>NUCLEOTIDE SEQUENCE [LARGE SCALE GENOMIC DNA]</scope>
    <source>
        <strain evidence="3 4">H</strain>
    </source>
</reference>
<dbReference type="InterPro" id="IPR036322">
    <property type="entry name" value="WD40_repeat_dom_sf"/>
</dbReference>
<evidence type="ECO:0000313" key="3">
    <source>
        <dbReference type="Proteomes" id="UP000182128"/>
    </source>
</evidence>
<reference evidence="1" key="1">
    <citation type="submission" date="2016-05" db="EMBL/GenBank/DDBJ databases">
        <authorList>
            <person name="Lavstsen T."/>
            <person name="Jespersen J.S."/>
        </authorList>
    </citation>
    <scope>NUCLEOTIDE SEQUENCE [LARGE SCALE GENOMIC DNA]</scope>
</reference>
<sequence length="465" mass="53003">MMKSKVVKCDLCCFSKDGLFLLYAIANKIILIESVSLDLTRVYVNSYKIDSIDFSEDHIHFLALAKEEGCVCVYSLYSSHIVSIIYDAFQSYVCSFFLGRRTNILIHKYERKCISIYDVNNVNDVDHSLVTIQHVKSEGEKNYCVSAEYDILGCLTESNKENKITLLCLQSYKVKQEIICRNFNPSEIFFSSLNDIIAYSNKYKSVHVYKSSGELLYVYNFGANLACVNIASNSKERNILSLGMEDGVVTILHLENLKEIKKIVLSETVIMNEQMKIYKENTSTRIFLNGVLSPETIPEKERKANFSFYSNVSEGVKEGEYKLLKCEKEKGTDSVRKGITDIFSPVGITFLSFSLCGTFLSIISESHNNTVRIYTAENYTCVAILQQKKRITYLRWDHALYKARLLICTNSSHLFVWLPNECSILEMPCGFTCKEAEWNCHGTALLAKSEKGLVIFHAKHIAHSR</sequence>
<proteinExistence type="predicted"/>
<dbReference type="InterPro" id="IPR052778">
    <property type="entry name" value="Centrosome-WD_assoc"/>
</dbReference>
<dbReference type="AlphaFoldDB" id="A0A1A7VD19"/>
<evidence type="ECO:0000313" key="2">
    <source>
        <dbReference type="EMBL" id="SBO29082.1"/>
    </source>
</evidence>
<dbReference type="Proteomes" id="UP000182142">
    <property type="component" value="Unassembled WGS sequence"/>
</dbReference>
<dbReference type="VEuPathDB" id="PlasmoDB:PKNH_0902800"/>
<protein>
    <recommendedName>
        <fullName evidence="5">WD repeat-containing protein WRAP73</fullName>
    </recommendedName>
</protein>
<dbReference type="PANTHER" id="PTHR16220">
    <property type="entry name" value="WD REPEAT PROTEIN 8-RELATED"/>
    <property type="match status" value="1"/>
</dbReference>
<evidence type="ECO:0000313" key="1">
    <source>
        <dbReference type="EMBL" id="SBO19938.1"/>
    </source>
</evidence>
<dbReference type="EMBL" id="CWHQ02000002">
    <property type="protein sequence ID" value="SBO19938.1"/>
    <property type="molecule type" value="Genomic_DNA"/>
</dbReference>
<evidence type="ECO:0008006" key="5">
    <source>
        <dbReference type="Google" id="ProtNLM"/>
    </source>
</evidence>
<dbReference type="PANTHER" id="PTHR16220:SF0">
    <property type="entry name" value="WD REPEAT-CONTAINING PROTEIN WRAP73"/>
    <property type="match status" value="1"/>
</dbReference>
<organism evidence="1 3">
    <name type="scientific">Plasmodium knowlesi (strain H)</name>
    <dbReference type="NCBI Taxonomy" id="5851"/>
    <lineage>
        <taxon>Eukaryota</taxon>
        <taxon>Sar</taxon>
        <taxon>Alveolata</taxon>
        <taxon>Apicomplexa</taxon>
        <taxon>Aconoidasida</taxon>
        <taxon>Haemosporida</taxon>
        <taxon>Plasmodiidae</taxon>
        <taxon>Plasmodium</taxon>
        <taxon>Plasmodium (Plasmodium)</taxon>
    </lineage>
</organism>